<dbReference type="CDD" id="cd02891">
    <property type="entry name" value="A2M_like"/>
    <property type="match status" value="1"/>
</dbReference>
<evidence type="ECO:0000259" key="4">
    <source>
        <dbReference type="SMART" id="SM01360"/>
    </source>
</evidence>
<dbReference type="SMART" id="SM01360">
    <property type="entry name" value="A2M"/>
    <property type="match status" value="1"/>
</dbReference>
<dbReference type="Pfam" id="PF01835">
    <property type="entry name" value="MG2"/>
    <property type="match status" value="1"/>
</dbReference>
<evidence type="ECO:0000259" key="3">
    <source>
        <dbReference type="SMART" id="SM01359"/>
    </source>
</evidence>
<gene>
    <name evidence="5" type="ORF">NCTC12410_01012</name>
</gene>
<dbReference type="InterPro" id="IPR011625">
    <property type="entry name" value="A2M_N_BRD"/>
</dbReference>
<dbReference type="Pfam" id="PF17973">
    <property type="entry name" value="bMG10"/>
    <property type="match status" value="1"/>
</dbReference>
<feature type="transmembrane region" description="Helical" evidence="2">
    <location>
        <begin position="30"/>
        <end position="48"/>
    </location>
</feature>
<dbReference type="InterPro" id="IPR041203">
    <property type="entry name" value="Bact_A2M_MG5"/>
</dbReference>
<accession>A0A377J4D7</accession>
<dbReference type="Pfam" id="PF17972">
    <property type="entry name" value="bMG5"/>
    <property type="match status" value="1"/>
</dbReference>
<organism evidence="5 6">
    <name type="scientific">Helicobacter canis</name>
    <dbReference type="NCBI Taxonomy" id="29419"/>
    <lineage>
        <taxon>Bacteria</taxon>
        <taxon>Pseudomonadati</taxon>
        <taxon>Campylobacterota</taxon>
        <taxon>Epsilonproteobacteria</taxon>
        <taxon>Campylobacterales</taxon>
        <taxon>Helicobacteraceae</taxon>
        <taxon>Helicobacter</taxon>
    </lineage>
</organism>
<evidence type="ECO:0000313" key="6">
    <source>
        <dbReference type="Proteomes" id="UP000254841"/>
    </source>
</evidence>
<dbReference type="Proteomes" id="UP000254841">
    <property type="component" value="Unassembled WGS sequence"/>
</dbReference>
<feature type="domain" description="Alpha-2-macroglobulin" evidence="4">
    <location>
        <begin position="1067"/>
        <end position="1157"/>
    </location>
</feature>
<keyword evidence="2" id="KW-1133">Transmembrane helix</keyword>
<evidence type="ECO:0000256" key="2">
    <source>
        <dbReference type="SAM" id="Phobius"/>
    </source>
</evidence>
<evidence type="ECO:0000313" key="5">
    <source>
        <dbReference type="EMBL" id="STO97189.1"/>
    </source>
</evidence>
<dbReference type="GO" id="GO:0004866">
    <property type="term" value="F:endopeptidase inhibitor activity"/>
    <property type="evidence" value="ECO:0007669"/>
    <property type="project" value="InterPro"/>
</dbReference>
<dbReference type="PANTHER" id="PTHR40094:SF1">
    <property type="entry name" value="UBIQUITIN DOMAIN-CONTAINING PROTEIN"/>
    <property type="match status" value="1"/>
</dbReference>
<dbReference type="InterPro" id="IPR001599">
    <property type="entry name" value="Macroglobln_a2"/>
</dbReference>
<feature type="domain" description="Alpha-2-macroglobulin bait region" evidence="3">
    <location>
        <begin position="852"/>
        <end position="1005"/>
    </location>
</feature>
<reference evidence="5 6" key="1">
    <citation type="submission" date="2018-06" db="EMBL/GenBank/DDBJ databases">
        <authorList>
            <consortium name="Pathogen Informatics"/>
            <person name="Doyle S."/>
        </authorList>
    </citation>
    <scope>NUCLEOTIDE SEQUENCE [LARGE SCALE GENOMIC DNA]</scope>
    <source>
        <strain evidence="5 6">NCTC12410</strain>
    </source>
</reference>
<name>A0A377J4D7_9HELI</name>
<keyword evidence="2" id="KW-0472">Membrane</keyword>
<dbReference type="InterPro" id="IPR008930">
    <property type="entry name" value="Terpenoid_cyclase/PrenylTrfase"/>
</dbReference>
<dbReference type="InterPro" id="IPR002890">
    <property type="entry name" value="MG2"/>
</dbReference>
<dbReference type="EMBL" id="UGHV01000001">
    <property type="protein sequence ID" value="STO97189.1"/>
    <property type="molecule type" value="Genomic_DNA"/>
</dbReference>
<dbReference type="RefSeq" id="WP_115011447.1">
    <property type="nucleotide sequence ID" value="NZ_UGHV01000001.1"/>
</dbReference>
<protein>
    <submittedName>
        <fullName evidence="5">Alpha-2-macroglobulin family N-terminal region</fullName>
    </submittedName>
</protein>
<dbReference type="PANTHER" id="PTHR40094">
    <property type="entry name" value="ALPHA-2-MACROGLOBULIN HOMOLOG"/>
    <property type="match status" value="1"/>
</dbReference>
<dbReference type="Pfam" id="PF07703">
    <property type="entry name" value="A2M_BRD"/>
    <property type="match status" value="1"/>
</dbReference>
<dbReference type="Gene3D" id="2.60.40.1930">
    <property type="match status" value="1"/>
</dbReference>
<evidence type="ECO:0000256" key="1">
    <source>
        <dbReference type="ARBA" id="ARBA00010556"/>
    </source>
</evidence>
<keyword evidence="2" id="KW-0812">Transmembrane</keyword>
<dbReference type="Gene3D" id="1.50.10.20">
    <property type="match status" value="1"/>
</dbReference>
<sequence length="1757" mass="194248">MPESSPTNTPNPSQKHLESIASILARKKPLIIALFCVLVALLLFAIFAPKSPTQAKEALQVRFGYPTFMAQDPNAQDSSVEVTLPLFTSIAMQDLALAEQIFIDSDPISPSQLTEQSPHEWELRFSAPKESKEYKIQVAKDFSKAITLDSSSKSAKVLGIQAYSRQKTLEIYLDKDLHLDSQKARNSVKVLNSAGRDMIDKVLAQGSKLIITGEFKPNATYSITYSHPIDEKDTSLSFPALQPELKFAQAGTMMSRDGDVKIGVLSTGVRKSTLSIYKIPDENLANALQYSSGQDSFGDKIFEQEISFDLSKDQTQSVLDLRELLKQDTQKGAYMLAFRTKSSDLVYPNKEGDDEWDEWAGDDEWVAYSQSPSKLLIISNIALIAEQDGEKINAYAFDSSSSEPLSSVKLSLFSSTHRLIDSATSDSKGFATLSTYKSSALGGKIIKDKDNEPSKDYALRPAYIIAESNNDKSYIPLRYDGRFYDGVDTSGAQSRKRKVFTYTDRGLANPGESIQLNALVRDERIQDAPILLTIINPRGQKVLKDKPIKPIGYGLYSYVFDTDATTLTGGYRAIWSIGSESFSRNFQVEHITPNKIRVDIDAPKHISSSKDVLNFYLESSYLTGAKSAGLAYRVNLQATPLQYKSKAYPSFDFTLPSTQSGYDKTLQGTLDESGKASFSLPLSDLASSQNLRIGIKAQVFEATGHPVINGTAVEYFGSGSVIGVGQIPHYVDLSQPLSLPIIVLDPLKDSPIANRAIRYKIYRNNRYWWFDYDVQERFNAKIKSDINTTLIKEGSITSAAKPIALEEDLRSLVEDYDSVFIELDDGVSAPKVVWLVADMYGDAAIKANPMQLPLELDKLEYEAGESAQLRFNSKGFHQALITLSYGDEIIKSELISIKEPKTTYTIPLLAQYAPNIHASVTLVAKDTPLDSSELESSTDKKRAAIKRSFGVITIPVQDPSLKLAPVINAPESIKPGSKLQIQIANPNKRKMAYTLAIVDGGILNIINFRTPDPMKLYTKINYGIMHYDNFDEFMERLFGIVHQSVLIGGDEEALTQAANFSKRRRENLIYFTSGLSDESGKASIEYQLPNYVGSARIMLVASEQGSVGSAESSVQIAQAANLYSNVPDEIKLNDTIIAPVEVIAQDGVALKSVEIESSGEVAIKKLESSMNDKRTRFMQYLAISPKKLGEAEVTITSKVQVDSSDPSKISQKQITQSNRYILHTTTPTPAQTQEELFSLQAKERKEFKPSAVYIPESLTRKLTISPTLLFSYQDKVEYLLSYIYGCIEQSISATMPLLLGFDGTRFESEESRKAKVQKSINRIVKFQHSSGGFGYWIDSKEDNAFGSDYAALFLTIAKAKGYEVPESSLKSYARYATRRVQAPSELDPLKTLPLFVLALAGTPNIAAMNQAYTQSFTQLSVREKLALAASYKLSGLDSISKEIRAKLPANLLEASHYRKNVDDFDRVFGSYYYYGSALSNQALSAYFLSIIDEKPHLALLNSLAKSLQDERWLGTQDIATSLLALSTLQDPASLESKKAQAKAVRFILNGKEHSITKPSTFKLGDGTESLQALDTLYVSLASTGVPSASPLALPASSQNLALQREFFKIDDNGVRVSIDPATLKKGDEFYIALKLSNLGAKPVRNLALTQIIPSGWEIQNTRITNDDEQGSKASPDRAFMQANNRASYMDIGRDRVSFFFDEWLDFGSGATTYNTHQVFIKCTATLAGEYILSQALAEAMYDSEFFAKTSALAVRVR</sequence>
<dbReference type="InterPro" id="IPR051802">
    <property type="entry name" value="YfhM-like"/>
</dbReference>
<comment type="similarity">
    <text evidence="1">Belongs to the protease inhibitor I39 (alpha-2-macroglobulin) family. Bacterial alpha-2-macroglobulin subfamily.</text>
</comment>
<dbReference type="InterPro" id="IPR041246">
    <property type="entry name" value="Bact_MG10"/>
</dbReference>
<dbReference type="SUPFAM" id="SSF48239">
    <property type="entry name" value="Terpenoid cyclases/Protein prenyltransferases"/>
    <property type="match status" value="1"/>
</dbReference>
<dbReference type="OrthoDB" id="9767116at2"/>
<dbReference type="SMART" id="SM01359">
    <property type="entry name" value="A2M_N_2"/>
    <property type="match status" value="1"/>
</dbReference>
<proteinExistence type="inferred from homology"/>